<protein>
    <submittedName>
        <fullName evidence="1">Uncharacterized protein</fullName>
    </submittedName>
</protein>
<dbReference type="InterPro" id="IPR012349">
    <property type="entry name" value="Split_barrel_FMN-bd"/>
</dbReference>
<accession>A0ABS0D852</accession>
<dbReference type="RefSeq" id="WP_195001377.1">
    <property type="nucleotide sequence ID" value="NZ_JADLQN010000001.1"/>
</dbReference>
<name>A0ABS0D852_9NOCA</name>
<dbReference type="SUPFAM" id="SSF50475">
    <property type="entry name" value="FMN-binding split barrel"/>
    <property type="match status" value="1"/>
</dbReference>
<dbReference type="EMBL" id="JADLQN010000001">
    <property type="protein sequence ID" value="MBF6354646.1"/>
    <property type="molecule type" value="Genomic_DNA"/>
</dbReference>
<proteinExistence type="predicted"/>
<organism evidence="1 2">
    <name type="scientific">Nocardia higoensis</name>
    <dbReference type="NCBI Taxonomy" id="228599"/>
    <lineage>
        <taxon>Bacteria</taxon>
        <taxon>Bacillati</taxon>
        <taxon>Actinomycetota</taxon>
        <taxon>Actinomycetes</taxon>
        <taxon>Mycobacteriales</taxon>
        <taxon>Nocardiaceae</taxon>
        <taxon>Nocardia</taxon>
    </lineage>
</organism>
<gene>
    <name evidence="1" type="ORF">IU449_08840</name>
</gene>
<dbReference type="Proteomes" id="UP000707731">
    <property type="component" value="Unassembled WGS sequence"/>
</dbReference>
<comment type="caution">
    <text evidence="1">The sequence shown here is derived from an EMBL/GenBank/DDBJ whole genome shotgun (WGS) entry which is preliminary data.</text>
</comment>
<keyword evidence="2" id="KW-1185">Reference proteome</keyword>
<evidence type="ECO:0000313" key="2">
    <source>
        <dbReference type="Proteomes" id="UP000707731"/>
    </source>
</evidence>
<evidence type="ECO:0000313" key="1">
    <source>
        <dbReference type="EMBL" id="MBF6354646.1"/>
    </source>
</evidence>
<reference evidence="1 2" key="1">
    <citation type="submission" date="2020-10" db="EMBL/GenBank/DDBJ databases">
        <title>Identification of Nocardia species via Next-generation sequencing and recognition of intraspecies genetic diversity.</title>
        <authorList>
            <person name="Li P."/>
            <person name="Li P."/>
            <person name="Lu B."/>
        </authorList>
    </citation>
    <scope>NUCLEOTIDE SEQUENCE [LARGE SCALE GENOMIC DNA]</scope>
    <source>
        <strain evidence="1 2">BJ06-0143</strain>
    </source>
</reference>
<dbReference type="Gene3D" id="2.30.110.10">
    <property type="entry name" value="Electron Transport, Fmn-binding Protein, Chain A"/>
    <property type="match status" value="1"/>
</dbReference>
<sequence>MLINPPDRPYLYAEIRGSATLLPAPERALPDQLSPKYTGKLYAEFDPASVEDSDRVIVRVTPRRIVSRI</sequence>